<accession>X1GCN8</accession>
<proteinExistence type="predicted"/>
<name>X1GCN8_9ZZZZ</name>
<comment type="caution">
    <text evidence="2">The sequence shown here is derived from an EMBL/GenBank/DDBJ whole genome shotgun (WGS) entry which is preliminary data.</text>
</comment>
<feature type="region of interest" description="Disordered" evidence="1">
    <location>
        <begin position="1"/>
        <end position="28"/>
    </location>
</feature>
<sequence length="58" mass="6351">MDPSRYAPCVLSSSRDQRRKKETSAGEGIVLRGAEARLKNAGIMENTKKNLDESIGNT</sequence>
<organism evidence="2">
    <name type="scientific">marine sediment metagenome</name>
    <dbReference type="NCBI Taxonomy" id="412755"/>
    <lineage>
        <taxon>unclassified sequences</taxon>
        <taxon>metagenomes</taxon>
        <taxon>ecological metagenomes</taxon>
    </lineage>
</organism>
<evidence type="ECO:0000313" key="2">
    <source>
        <dbReference type="EMBL" id="GAH39369.1"/>
    </source>
</evidence>
<protein>
    <submittedName>
        <fullName evidence="2">Uncharacterized protein</fullName>
    </submittedName>
</protein>
<dbReference type="EMBL" id="BARU01012290">
    <property type="protein sequence ID" value="GAH39369.1"/>
    <property type="molecule type" value="Genomic_DNA"/>
</dbReference>
<reference evidence="2" key="1">
    <citation type="journal article" date="2014" name="Front. Microbiol.">
        <title>High frequency of phylogenetically diverse reductive dehalogenase-homologous genes in deep subseafloor sedimentary metagenomes.</title>
        <authorList>
            <person name="Kawai M."/>
            <person name="Futagami T."/>
            <person name="Toyoda A."/>
            <person name="Takaki Y."/>
            <person name="Nishi S."/>
            <person name="Hori S."/>
            <person name="Arai W."/>
            <person name="Tsubouchi T."/>
            <person name="Morono Y."/>
            <person name="Uchiyama I."/>
            <person name="Ito T."/>
            <person name="Fujiyama A."/>
            <person name="Inagaki F."/>
            <person name="Takami H."/>
        </authorList>
    </citation>
    <scope>NUCLEOTIDE SEQUENCE</scope>
    <source>
        <strain evidence="2">Expedition CK06-06</strain>
    </source>
</reference>
<gene>
    <name evidence="2" type="ORF">S03H2_22728</name>
</gene>
<dbReference type="AlphaFoldDB" id="X1GCN8"/>
<evidence type="ECO:0000256" key="1">
    <source>
        <dbReference type="SAM" id="MobiDB-lite"/>
    </source>
</evidence>